<dbReference type="PATRIC" id="fig|36807.3.peg.2037"/>
<comment type="caution">
    <text evidence="1">The sequence shown here is derived from an EMBL/GenBank/DDBJ whole genome shotgun (WGS) entry which is preliminary data.</text>
</comment>
<dbReference type="EMBL" id="LRAD01000040">
    <property type="protein sequence ID" value="KXZ60024.1"/>
    <property type="molecule type" value="Genomic_DNA"/>
</dbReference>
<keyword evidence="2" id="KW-1185">Reference proteome</keyword>
<dbReference type="AlphaFoldDB" id="A0A150HDL0"/>
<accession>A0A150HDL0</accession>
<evidence type="ECO:0000313" key="1">
    <source>
        <dbReference type="EMBL" id="KXZ60024.1"/>
    </source>
</evidence>
<gene>
    <name evidence="1" type="ORF">Mlaev_02010</name>
</gene>
<organism evidence="1 2">
    <name type="scientific">Microbacterium laevaniformans</name>
    <dbReference type="NCBI Taxonomy" id="36807"/>
    <lineage>
        <taxon>Bacteria</taxon>
        <taxon>Bacillati</taxon>
        <taxon>Actinomycetota</taxon>
        <taxon>Actinomycetes</taxon>
        <taxon>Micrococcales</taxon>
        <taxon>Microbacteriaceae</taxon>
        <taxon>Microbacterium</taxon>
    </lineage>
</organism>
<protein>
    <submittedName>
        <fullName evidence="1">Uncharacterized protein</fullName>
    </submittedName>
</protein>
<evidence type="ECO:0000313" key="2">
    <source>
        <dbReference type="Proteomes" id="UP000075357"/>
    </source>
</evidence>
<proteinExistence type="predicted"/>
<reference evidence="1 2" key="1">
    <citation type="submission" date="2016-01" db="EMBL/GenBank/DDBJ databases">
        <title>Draft genome sequences of Microbacterium laevaniformans LCDC 91-0039 and the type strain of Microbacterium hominis LCDC 84-209.</title>
        <authorList>
            <person name="Bernier A.-M."/>
            <person name="Bernard K."/>
        </authorList>
    </citation>
    <scope>NUCLEOTIDE SEQUENCE [LARGE SCALE GENOMIC DNA]</scope>
    <source>
        <strain evidence="1 2">LCDC 91-0039</strain>
    </source>
</reference>
<sequence>MHNAIPGQGTELIASSAGVLFTRVAAAAAHAGSGEPLRSVERGAVESVVSGLRSEVDVLRGRREATVVDEPAYALAGFTLGALARPDHPSLADDQAAEMLEELITRLESLLADTATSQDDAEYLKDLFLSGGDYATLALSTPGERSPLFA</sequence>
<name>A0A150HDL0_9MICO</name>
<dbReference type="STRING" id="36807.Mlaev_02010"/>
<dbReference type="Proteomes" id="UP000075357">
    <property type="component" value="Unassembled WGS sequence"/>
</dbReference>